<protein>
    <submittedName>
        <fullName evidence="5">Tetratricopeptide repeat protein</fullName>
    </submittedName>
</protein>
<feature type="repeat" description="TPR" evidence="3">
    <location>
        <begin position="269"/>
        <end position="302"/>
    </location>
</feature>
<comment type="caution">
    <text evidence="5">The sequence shown here is derived from an EMBL/GenBank/DDBJ whole genome shotgun (WGS) entry which is preliminary data.</text>
</comment>
<feature type="repeat" description="TPR" evidence="3">
    <location>
        <begin position="170"/>
        <end position="203"/>
    </location>
</feature>
<dbReference type="AlphaFoldDB" id="A0A4R3N8R2"/>
<proteinExistence type="predicted"/>
<dbReference type="Gene3D" id="1.25.40.10">
    <property type="entry name" value="Tetratricopeptide repeat domain"/>
    <property type="match status" value="2"/>
</dbReference>
<dbReference type="InterPro" id="IPR019734">
    <property type="entry name" value="TPR_rpt"/>
</dbReference>
<evidence type="ECO:0000256" key="4">
    <source>
        <dbReference type="SAM" id="Coils"/>
    </source>
</evidence>
<dbReference type="PANTHER" id="PTHR45586">
    <property type="entry name" value="TPR REPEAT-CONTAINING PROTEIN PA4667"/>
    <property type="match status" value="1"/>
</dbReference>
<evidence type="ECO:0000313" key="6">
    <source>
        <dbReference type="Proteomes" id="UP000294650"/>
    </source>
</evidence>
<evidence type="ECO:0000256" key="1">
    <source>
        <dbReference type="ARBA" id="ARBA00022737"/>
    </source>
</evidence>
<dbReference type="PANTHER" id="PTHR45586:SF15">
    <property type="entry name" value="TPR REPEAT-CONTAINING PROTEIN YPIA"/>
    <property type="match status" value="1"/>
</dbReference>
<dbReference type="Pfam" id="PF13432">
    <property type="entry name" value="TPR_16"/>
    <property type="match status" value="1"/>
</dbReference>
<dbReference type="Proteomes" id="UP000294650">
    <property type="component" value="Unassembled WGS sequence"/>
</dbReference>
<dbReference type="OrthoDB" id="2080803at2"/>
<keyword evidence="6" id="KW-1185">Reference proteome</keyword>
<name>A0A4R3N8R2_9BACI</name>
<dbReference type="SUPFAM" id="SSF48452">
    <property type="entry name" value="TPR-like"/>
    <property type="match status" value="1"/>
</dbReference>
<evidence type="ECO:0000256" key="2">
    <source>
        <dbReference type="ARBA" id="ARBA00022803"/>
    </source>
</evidence>
<sequence length="416" mass="48582">MQQIEQAIMKAEQGDIEEAISLLRNYQNIASDDEKFSIAQVYQQWGLVDHALPLLEELHAAYPEEEEVTLSLAEAYTDLDQDEKALELLNRFQEEDEGYLQALIQSADLYQSQGLFEVAENKLFKAKRMAPDEPLIDLALGELAFHTGDYKKSIPHYEKAIKKGRMYGEVDVKLRLAEAFAAIGEIEKAIEFYKDVKTESPDVLFRYGFTAYQGDRNEMAIGIWQKLLDRDPYYHSVYPLLAKAYEEEGMLKEAYETLKKGLIYDEYNKQLYFLAGKIALKLNQHERAIELVEKALSIDPGYKEAVLFLIEHYKKNENHKRIKEMLTDVIKMGEDDPLYYWELARANYEIEAYDDALNNYREAYNSFTNDAEFLKEYGYFLVEEGRMEEAKNILHKYVNIEPHDRDVEEFISRMET</sequence>
<keyword evidence="1" id="KW-0677">Repeat</keyword>
<evidence type="ECO:0000313" key="5">
    <source>
        <dbReference type="EMBL" id="TCT25568.1"/>
    </source>
</evidence>
<keyword evidence="2 3" id="KW-0802">TPR repeat</keyword>
<feature type="coiled-coil region" evidence="4">
    <location>
        <begin position="343"/>
        <end position="370"/>
    </location>
</feature>
<gene>
    <name evidence="5" type="ORF">EDD68_103123</name>
</gene>
<dbReference type="InterPro" id="IPR011990">
    <property type="entry name" value="TPR-like_helical_dom_sf"/>
</dbReference>
<feature type="repeat" description="TPR" evidence="3">
    <location>
        <begin position="371"/>
        <end position="404"/>
    </location>
</feature>
<organism evidence="5 6">
    <name type="scientific">Melghiribacillus thermohalophilus</name>
    <dbReference type="NCBI Taxonomy" id="1324956"/>
    <lineage>
        <taxon>Bacteria</taxon>
        <taxon>Bacillati</taxon>
        <taxon>Bacillota</taxon>
        <taxon>Bacilli</taxon>
        <taxon>Bacillales</taxon>
        <taxon>Bacillaceae</taxon>
        <taxon>Melghiribacillus</taxon>
    </lineage>
</organism>
<reference evidence="5 6" key="1">
    <citation type="submission" date="2019-03" db="EMBL/GenBank/DDBJ databases">
        <title>Genomic Encyclopedia of Type Strains, Phase IV (KMG-IV): sequencing the most valuable type-strain genomes for metagenomic binning, comparative biology and taxonomic classification.</title>
        <authorList>
            <person name="Goeker M."/>
        </authorList>
    </citation>
    <scope>NUCLEOTIDE SEQUENCE [LARGE SCALE GENOMIC DNA]</scope>
    <source>
        <strain evidence="5 6">DSM 25894</strain>
    </source>
</reference>
<dbReference type="Pfam" id="PF14559">
    <property type="entry name" value="TPR_19"/>
    <property type="match status" value="1"/>
</dbReference>
<dbReference type="Pfam" id="PF13429">
    <property type="entry name" value="TPR_15"/>
    <property type="match status" value="1"/>
</dbReference>
<dbReference type="SMART" id="SM00028">
    <property type="entry name" value="TPR"/>
    <property type="match status" value="8"/>
</dbReference>
<evidence type="ECO:0000256" key="3">
    <source>
        <dbReference type="PROSITE-ProRule" id="PRU00339"/>
    </source>
</evidence>
<keyword evidence="4" id="KW-0175">Coiled coil</keyword>
<dbReference type="InterPro" id="IPR051012">
    <property type="entry name" value="CellSynth/LPSAsmb/PSIAsmb"/>
</dbReference>
<accession>A0A4R3N8R2</accession>
<dbReference type="RefSeq" id="WP_132371000.1">
    <property type="nucleotide sequence ID" value="NZ_SMAN01000003.1"/>
</dbReference>
<dbReference type="EMBL" id="SMAN01000003">
    <property type="protein sequence ID" value="TCT25568.1"/>
    <property type="molecule type" value="Genomic_DNA"/>
</dbReference>
<dbReference type="PROSITE" id="PS50005">
    <property type="entry name" value="TPR"/>
    <property type="match status" value="3"/>
</dbReference>